<dbReference type="Gene3D" id="3.20.20.80">
    <property type="entry name" value="Glycosidases"/>
    <property type="match status" value="1"/>
</dbReference>
<dbReference type="GO" id="GO:0016787">
    <property type="term" value="F:hydrolase activity"/>
    <property type="evidence" value="ECO:0007669"/>
    <property type="project" value="UniProtKB-KW"/>
</dbReference>
<dbReference type="InterPro" id="IPR017853">
    <property type="entry name" value="GH"/>
</dbReference>
<name>A0A1L3J8J8_9FLAO</name>
<proteinExistence type="predicted"/>
<dbReference type="CDD" id="cd19608">
    <property type="entry name" value="GH113_mannanase-like"/>
    <property type="match status" value="1"/>
</dbReference>
<dbReference type="STRING" id="1913577.LPB144_09075"/>
<dbReference type="EMBL" id="CP018153">
    <property type="protein sequence ID" value="APG61441.1"/>
    <property type="molecule type" value="Genomic_DNA"/>
</dbReference>
<dbReference type="OrthoDB" id="9773531at2"/>
<evidence type="ECO:0000256" key="1">
    <source>
        <dbReference type="SAM" id="SignalP"/>
    </source>
</evidence>
<reference evidence="2 3" key="1">
    <citation type="submission" date="2016-11" db="EMBL/GenBank/DDBJ databases">
        <title>Gramella sp. LPB0144 isolated from marine environment.</title>
        <authorList>
            <person name="Kim E."/>
            <person name="Yi H."/>
        </authorList>
    </citation>
    <scope>NUCLEOTIDE SEQUENCE [LARGE SCALE GENOMIC DNA]</scope>
    <source>
        <strain evidence="2 3">LPB0144</strain>
    </source>
</reference>
<dbReference type="RefSeq" id="WP_072554124.1">
    <property type="nucleotide sequence ID" value="NZ_CP018153.1"/>
</dbReference>
<dbReference type="AlphaFoldDB" id="A0A1L3J8J8"/>
<dbReference type="SUPFAM" id="SSF51445">
    <property type="entry name" value="(Trans)glycosidases"/>
    <property type="match status" value="1"/>
</dbReference>
<evidence type="ECO:0000313" key="2">
    <source>
        <dbReference type="EMBL" id="APG61441.1"/>
    </source>
</evidence>
<organism evidence="2 3">
    <name type="scientific">Christiangramia salexigens</name>
    <dbReference type="NCBI Taxonomy" id="1913577"/>
    <lineage>
        <taxon>Bacteria</taxon>
        <taxon>Pseudomonadati</taxon>
        <taxon>Bacteroidota</taxon>
        <taxon>Flavobacteriia</taxon>
        <taxon>Flavobacteriales</taxon>
        <taxon>Flavobacteriaceae</taxon>
        <taxon>Christiangramia</taxon>
    </lineage>
</organism>
<evidence type="ECO:0000313" key="3">
    <source>
        <dbReference type="Proteomes" id="UP000182510"/>
    </source>
</evidence>
<dbReference type="Proteomes" id="UP000182510">
    <property type="component" value="Chromosome"/>
</dbReference>
<keyword evidence="2" id="KW-0378">Hydrolase</keyword>
<dbReference type="InterPro" id="IPR055151">
    <property type="entry name" value="GH113"/>
</dbReference>
<keyword evidence="1" id="KW-0732">Signal</keyword>
<feature type="signal peptide" evidence="1">
    <location>
        <begin position="1"/>
        <end position="19"/>
    </location>
</feature>
<feature type="chain" id="PRO_5013222013" evidence="1">
    <location>
        <begin position="20"/>
        <end position="339"/>
    </location>
</feature>
<keyword evidence="3" id="KW-1185">Reference proteome</keyword>
<gene>
    <name evidence="2" type="ORF">LPB144_09075</name>
</gene>
<dbReference type="PROSITE" id="PS51257">
    <property type="entry name" value="PROKAR_LIPOPROTEIN"/>
    <property type="match status" value="1"/>
</dbReference>
<dbReference type="KEGG" id="grl:LPB144_09075"/>
<protein>
    <submittedName>
        <fullName evidence="2">Glycoside hydrolase</fullName>
    </submittedName>
</protein>
<sequence length="339" mass="40118">MKPKIYKILILSLASIMFACQGKIPVKKINGVSLVASRDSLKPEQIAPMKKLYSNSVALMPFAFMPNIEEPELYFNNKRQWYGERKEGIKQAIALLQQQKLMIMLKPQIWIRNGHFTGDLKFKKEEDWKKFEQSYRDYLLLFAEVARDHNVEMLCVGTELFHFVNARPQFWEDLISEIREFYKGEIVYAENWDKANKIEIWKQLDYIGVDAYFPLSNEASPGLDELRSGWQPHKQMLRELSRKYNKPVIFTEYGYRSIDYAAREPWNSSREMNSINHKLQADALSALYDEFWSEPWFEGGFIWKWHQHENSGGMENNRFTPQNKPAEEVVKSYYKSFTD</sequence>
<dbReference type="Pfam" id="PF22612">
    <property type="entry name" value="GH113"/>
    <property type="match status" value="1"/>
</dbReference>
<accession>A0A1L3J8J8</accession>